<feature type="compositionally biased region" description="Low complexity" evidence="1">
    <location>
        <begin position="275"/>
        <end position="287"/>
    </location>
</feature>
<protein>
    <submittedName>
        <fullName evidence="2">Uncharacterized protein</fullName>
    </submittedName>
</protein>
<evidence type="ECO:0000313" key="3">
    <source>
        <dbReference type="Proteomes" id="UP001280581"/>
    </source>
</evidence>
<feature type="region of interest" description="Disordered" evidence="1">
    <location>
        <begin position="54"/>
        <end position="95"/>
    </location>
</feature>
<accession>A0AAN6M539</accession>
<dbReference type="AlphaFoldDB" id="A0AAN6M539"/>
<dbReference type="Proteomes" id="UP001280581">
    <property type="component" value="Unassembled WGS sequence"/>
</dbReference>
<reference evidence="2 3" key="1">
    <citation type="submission" date="2021-02" db="EMBL/GenBank/DDBJ databases">
        <title>Genome assembly of Pseudopithomyces chartarum.</title>
        <authorList>
            <person name="Jauregui R."/>
            <person name="Singh J."/>
            <person name="Voisey C."/>
        </authorList>
    </citation>
    <scope>NUCLEOTIDE SEQUENCE [LARGE SCALE GENOMIC DNA]</scope>
    <source>
        <strain evidence="2 3">AGR01</strain>
    </source>
</reference>
<proteinExistence type="predicted"/>
<dbReference type="EMBL" id="WVTA01000003">
    <property type="protein sequence ID" value="KAK3215067.1"/>
    <property type="molecule type" value="Genomic_DNA"/>
</dbReference>
<feature type="compositionally biased region" description="Low complexity" evidence="1">
    <location>
        <begin position="81"/>
        <end position="95"/>
    </location>
</feature>
<organism evidence="2 3">
    <name type="scientific">Pseudopithomyces chartarum</name>
    <dbReference type="NCBI Taxonomy" id="1892770"/>
    <lineage>
        <taxon>Eukaryota</taxon>
        <taxon>Fungi</taxon>
        <taxon>Dikarya</taxon>
        <taxon>Ascomycota</taxon>
        <taxon>Pezizomycotina</taxon>
        <taxon>Dothideomycetes</taxon>
        <taxon>Pleosporomycetidae</taxon>
        <taxon>Pleosporales</taxon>
        <taxon>Massarineae</taxon>
        <taxon>Didymosphaeriaceae</taxon>
        <taxon>Pseudopithomyces</taxon>
    </lineage>
</organism>
<name>A0AAN6M539_9PLEO</name>
<gene>
    <name evidence="2" type="ORF">GRF29_19g2108628</name>
</gene>
<sequence>MTTAQAQLPIIAPRPAALQQRPKLRLDTHQVRTFGKGSSLRLDTLSAVSPTARNTFSNAYEPPAHPAPSRLRLSIDSSCKTPPSASTPSSASTLSSTLTSASADSATITIPYKQPHNLRSILTNGPAPLTSRKMASARPLFPAEKRVSFRTPLEEEIKTVKYTLSALQASAHAHLESSTSSLATTSSEDSEAPAATVLAINTKASGASVPSPLSPPTRSSSTFSSLESSPRPKGPRIGDKRDSSESDSDSCPETPVAGRRKRRRDWKWTLGPLPSDKATSSLSSSEATSEDSN</sequence>
<feature type="region of interest" description="Disordered" evidence="1">
    <location>
        <begin position="205"/>
        <end position="293"/>
    </location>
</feature>
<keyword evidence="3" id="KW-1185">Reference proteome</keyword>
<evidence type="ECO:0000256" key="1">
    <source>
        <dbReference type="SAM" id="MobiDB-lite"/>
    </source>
</evidence>
<feature type="region of interest" description="Disordered" evidence="1">
    <location>
        <begin position="1"/>
        <end position="21"/>
    </location>
</feature>
<feature type="compositionally biased region" description="Low complexity" evidence="1">
    <location>
        <begin position="208"/>
        <end position="231"/>
    </location>
</feature>
<comment type="caution">
    <text evidence="2">The sequence shown here is derived from an EMBL/GenBank/DDBJ whole genome shotgun (WGS) entry which is preliminary data.</text>
</comment>
<evidence type="ECO:0000313" key="2">
    <source>
        <dbReference type="EMBL" id="KAK3215067.1"/>
    </source>
</evidence>